<accession>A0A9X0A9W8</accession>
<dbReference type="AlphaFoldDB" id="A0A9X0A9W8"/>
<organism evidence="2 3">
    <name type="scientific">Sclerotinia nivalis</name>
    <dbReference type="NCBI Taxonomy" id="352851"/>
    <lineage>
        <taxon>Eukaryota</taxon>
        <taxon>Fungi</taxon>
        <taxon>Dikarya</taxon>
        <taxon>Ascomycota</taxon>
        <taxon>Pezizomycotina</taxon>
        <taxon>Leotiomycetes</taxon>
        <taxon>Helotiales</taxon>
        <taxon>Sclerotiniaceae</taxon>
        <taxon>Sclerotinia</taxon>
    </lineage>
</organism>
<protein>
    <submittedName>
        <fullName evidence="2">Uncharacterized protein</fullName>
    </submittedName>
</protein>
<name>A0A9X0A9W8_9HELO</name>
<dbReference type="Proteomes" id="UP001152300">
    <property type="component" value="Unassembled WGS sequence"/>
</dbReference>
<gene>
    <name evidence="2" type="ORF">OCU04_011824</name>
</gene>
<feature type="compositionally biased region" description="Basic residues" evidence="1">
    <location>
        <begin position="1"/>
        <end position="12"/>
    </location>
</feature>
<proteinExistence type="predicted"/>
<feature type="region of interest" description="Disordered" evidence="1">
    <location>
        <begin position="1"/>
        <end position="23"/>
    </location>
</feature>
<evidence type="ECO:0000256" key="1">
    <source>
        <dbReference type="SAM" id="MobiDB-lite"/>
    </source>
</evidence>
<evidence type="ECO:0000313" key="3">
    <source>
        <dbReference type="Proteomes" id="UP001152300"/>
    </source>
</evidence>
<dbReference type="EMBL" id="JAPEIS010000015">
    <property type="protein sequence ID" value="KAJ8058841.1"/>
    <property type="molecule type" value="Genomic_DNA"/>
</dbReference>
<reference evidence="2" key="1">
    <citation type="submission" date="2022-11" db="EMBL/GenBank/DDBJ databases">
        <title>Genome Resource of Sclerotinia nivalis Strain SnTB1, a Plant Pathogen Isolated from American Ginseng.</title>
        <authorList>
            <person name="Fan S."/>
        </authorList>
    </citation>
    <scope>NUCLEOTIDE SEQUENCE</scope>
    <source>
        <strain evidence="2">SnTB1</strain>
    </source>
</reference>
<comment type="caution">
    <text evidence="2">The sequence shown here is derived from an EMBL/GenBank/DDBJ whole genome shotgun (WGS) entry which is preliminary data.</text>
</comment>
<keyword evidence="3" id="KW-1185">Reference proteome</keyword>
<feature type="compositionally biased region" description="Low complexity" evidence="1">
    <location>
        <begin position="13"/>
        <end position="23"/>
    </location>
</feature>
<sequence length="92" mass="10602">MYRSMKAQRSHRPSPLSSSFSDSEVVDLKLQDHQVLSAEVLQSLKEACLKLEKRMVEEEEDRMWKTIEAGKPVCREKRWRGSSPSGPRDLGK</sequence>
<dbReference type="OrthoDB" id="3550761at2759"/>
<evidence type="ECO:0000313" key="2">
    <source>
        <dbReference type="EMBL" id="KAJ8058841.1"/>
    </source>
</evidence>